<protein>
    <submittedName>
        <fullName evidence="3">PPOX class F420-dependent oxidoreductase</fullName>
    </submittedName>
</protein>
<dbReference type="InterPro" id="IPR019920">
    <property type="entry name" value="F420-binding_dom_put"/>
</dbReference>
<dbReference type="InterPro" id="IPR011576">
    <property type="entry name" value="Pyridox_Oxase_N"/>
</dbReference>
<sequence length="155" mass="17189">MPRTIATNTSVELAQLLDFVRPRHQMILTTRRSDGRPQLSPVTGGVDPEGRIVISSYPERAKTANLRRDPAASVLVLSDDFGGAWVQLDGAAEVIDMPDAVEPLVDYFRCISGEHPDWEEYREAMRTQNKSLIRITAERWGPIATGGFPARLAES</sequence>
<dbReference type="RefSeq" id="WP_249774060.1">
    <property type="nucleotide sequence ID" value="NZ_CP097332.1"/>
</dbReference>
<accession>A0ABY4R2X7</accession>
<reference evidence="3" key="1">
    <citation type="journal article" date="2018" name="Int. J. Syst. Evol. Microbiol.">
        <title>Jatrophihabitans telluris sp. nov., isolated from sediment soil of lava forest wetlands and the emended description of the genus Jatrophihabitans.</title>
        <authorList>
            <person name="Lee K.C."/>
            <person name="Suh M.K."/>
            <person name="Eom M.K."/>
            <person name="Kim K.K."/>
            <person name="Kim J.S."/>
            <person name="Kim D.S."/>
            <person name="Ko S.H."/>
            <person name="Shin Y.K."/>
            <person name="Lee J.S."/>
        </authorList>
    </citation>
    <scope>NUCLEOTIDE SEQUENCE</scope>
    <source>
        <strain evidence="3">N237</strain>
    </source>
</reference>
<dbReference type="SUPFAM" id="SSF50475">
    <property type="entry name" value="FMN-binding split barrel"/>
    <property type="match status" value="1"/>
</dbReference>
<evidence type="ECO:0000313" key="3">
    <source>
        <dbReference type="EMBL" id="UQX90164.1"/>
    </source>
</evidence>
<proteinExistence type="predicted"/>
<reference evidence="3" key="2">
    <citation type="submission" date="2022-05" db="EMBL/GenBank/DDBJ databases">
        <authorList>
            <person name="Kim J.-S."/>
            <person name="Lee K."/>
            <person name="Suh M."/>
            <person name="Eom M."/>
            <person name="Kim J.-S."/>
            <person name="Kim D.-S."/>
            <person name="Ko S.-H."/>
            <person name="Shin Y."/>
            <person name="Lee J.-S."/>
        </authorList>
    </citation>
    <scope>NUCLEOTIDE SEQUENCE</scope>
    <source>
        <strain evidence="3">N237</strain>
    </source>
</reference>
<organism evidence="3 4">
    <name type="scientific">Jatrophihabitans telluris</name>
    <dbReference type="NCBI Taxonomy" id="2038343"/>
    <lineage>
        <taxon>Bacteria</taxon>
        <taxon>Bacillati</taxon>
        <taxon>Actinomycetota</taxon>
        <taxon>Actinomycetes</taxon>
        <taxon>Jatrophihabitantales</taxon>
        <taxon>Jatrophihabitantaceae</taxon>
        <taxon>Jatrophihabitans</taxon>
    </lineage>
</organism>
<evidence type="ECO:0000259" key="2">
    <source>
        <dbReference type="Pfam" id="PF01243"/>
    </source>
</evidence>
<evidence type="ECO:0000313" key="4">
    <source>
        <dbReference type="Proteomes" id="UP001056336"/>
    </source>
</evidence>
<name>A0ABY4R2X7_9ACTN</name>
<dbReference type="Gene3D" id="2.30.110.10">
    <property type="entry name" value="Electron Transport, Fmn-binding Protein, Chain A"/>
    <property type="match status" value="1"/>
</dbReference>
<dbReference type="Pfam" id="PF01243">
    <property type="entry name" value="PNPOx_N"/>
    <property type="match status" value="1"/>
</dbReference>
<keyword evidence="4" id="KW-1185">Reference proteome</keyword>
<dbReference type="NCBIfam" id="TIGR03618">
    <property type="entry name" value="Rv1155_F420"/>
    <property type="match status" value="1"/>
</dbReference>
<evidence type="ECO:0000256" key="1">
    <source>
        <dbReference type="ARBA" id="ARBA00023002"/>
    </source>
</evidence>
<feature type="domain" description="Pyridoxamine 5'-phosphate oxidase N-terminal" evidence="2">
    <location>
        <begin position="15"/>
        <end position="141"/>
    </location>
</feature>
<dbReference type="InterPro" id="IPR012349">
    <property type="entry name" value="Split_barrel_FMN-bd"/>
</dbReference>
<gene>
    <name evidence="3" type="ORF">M6D93_09235</name>
</gene>
<dbReference type="PANTHER" id="PTHR35176">
    <property type="entry name" value="HEME OXYGENASE HI_0854-RELATED"/>
    <property type="match status" value="1"/>
</dbReference>
<dbReference type="PANTHER" id="PTHR35176:SF2">
    <property type="entry name" value="F420H(2)-DEPENDENT REDUCTASE RV1155"/>
    <property type="match status" value="1"/>
</dbReference>
<dbReference type="Proteomes" id="UP001056336">
    <property type="component" value="Chromosome"/>
</dbReference>
<dbReference type="EMBL" id="CP097332">
    <property type="protein sequence ID" value="UQX90164.1"/>
    <property type="molecule type" value="Genomic_DNA"/>
</dbReference>
<keyword evidence="1" id="KW-0560">Oxidoreductase</keyword>
<dbReference type="InterPro" id="IPR052019">
    <property type="entry name" value="F420H2_bilvrd_red/Heme_oxyg"/>
</dbReference>